<reference evidence="1" key="2">
    <citation type="submission" date="2022-01" db="EMBL/GenBank/DDBJ databases">
        <authorList>
            <person name="Yamashiro T."/>
            <person name="Shiraishi A."/>
            <person name="Satake H."/>
            <person name="Nakayama K."/>
        </authorList>
    </citation>
    <scope>NUCLEOTIDE SEQUENCE</scope>
</reference>
<keyword evidence="2" id="KW-1185">Reference proteome</keyword>
<accession>A0ABQ4YL91</accession>
<dbReference type="Proteomes" id="UP001151760">
    <property type="component" value="Unassembled WGS sequence"/>
</dbReference>
<proteinExistence type="predicted"/>
<comment type="caution">
    <text evidence="1">The sequence shown here is derived from an EMBL/GenBank/DDBJ whole genome shotgun (WGS) entry which is preliminary data.</text>
</comment>
<protein>
    <submittedName>
        <fullName evidence="1">Uncharacterized protein</fullName>
    </submittedName>
</protein>
<dbReference type="EMBL" id="BQNB010010453">
    <property type="protein sequence ID" value="GJS77508.1"/>
    <property type="molecule type" value="Genomic_DNA"/>
</dbReference>
<name>A0ABQ4YL91_9ASTR</name>
<reference evidence="1" key="1">
    <citation type="journal article" date="2022" name="Int. J. Mol. Sci.">
        <title>Draft Genome of Tanacetum Coccineum: Genomic Comparison of Closely Related Tanacetum-Family Plants.</title>
        <authorList>
            <person name="Yamashiro T."/>
            <person name="Shiraishi A."/>
            <person name="Nakayama K."/>
            <person name="Satake H."/>
        </authorList>
    </citation>
    <scope>NUCLEOTIDE SEQUENCE</scope>
</reference>
<organism evidence="1 2">
    <name type="scientific">Tanacetum coccineum</name>
    <dbReference type="NCBI Taxonomy" id="301880"/>
    <lineage>
        <taxon>Eukaryota</taxon>
        <taxon>Viridiplantae</taxon>
        <taxon>Streptophyta</taxon>
        <taxon>Embryophyta</taxon>
        <taxon>Tracheophyta</taxon>
        <taxon>Spermatophyta</taxon>
        <taxon>Magnoliopsida</taxon>
        <taxon>eudicotyledons</taxon>
        <taxon>Gunneridae</taxon>
        <taxon>Pentapetalae</taxon>
        <taxon>asterids</taxon>
        <taxon>campanulids</taxon>
        <taxon>Asterales</taxon>
        <taxon>Asteraceae</taxon>
        <taxon>Asteroideae</taxon>
        <taxon>Anthemideae</taxon>
        <taxon>Anthemidinae</taxon>
        <taxon>Tanacetum</taxon>
    </lineage>
</organism>
<gene>
    <name evidence="1" type="ORF">Tco_0727389</name>
</gene>
<sequence length="82" mass="9372">METRVMEQTTTTLIYITTTDKHGVPPTKRLFRVAMLDPSQGFIDPWGKFGDLELPSVVGLELEFDSEDDMPSRTPTCMEYTR</sequence>
<evidence type="ECO:0000313" key="2">
    <source>
        <dbReference type="Proteomes" id="UP001151760"/>
    </source>
</evidence>
<evidence type="ECO:0000313" key="1">
    <source>
        <dbReference type="EMBL" id="GJS77508.1"/>
    </source>
</evidence>